<organism evidence="2 3">
    <name type="scientific">Cryptococcus depauperatus CBS 7841</name>
    <dbReference type="NCBI Taxonomy" id="1295531"/>
    <lineage>
        <taxon>Eukaryota</taxon>
        <taxon>Fungi</taxon>
        <taxon>Dikarya</taxon>
        <taxon>Basidiomycota</taxon>
        <taxon>Agaricomycotina</taxon>
        <taxon>Tremellomycetes</taxon>
        <taxon>Tremellales</taxon>
        <taxon>Cryptococcaceae</taxon>
        <taxon>Cryptococcus</taxon>
    </lineage>
</organism>
<dbReference type="RefSeq" id="XP_066066864.1">
    <property type="nucleotide sequence ID" value="XM_066210767.1"/>
</dbReference>
<gene>
    <name evidence="2" type="ORF">L203_101325</name>
</gene>
<feature type="compositionally biased region" description="Basic and acidic residues" evidence="1">
    <location>
        <begin position="36"/>
        <end position="46"/>
    </location>
</feature>
<name>A0AAJ8JPV1_9TREE</name>
<evidence type="ECO:0000313" key="2">
    <source>
        <dbReference type="EMBL" id="WVN86164.1"/>
    </source>
</evidence>
<dbReference type="Proteomes" id="UP000094043">
    <property type="component" value="Chromosome 2"/>
</dbReference>
<reference evidence="2" key="2">
    <citation type="journal article" date="2022" name="Elife">
        <title>Obligate sexual reproduction of a homothallic fungus closely related to the Cryptococcus pathogenic species complex.</title>
        <authorList>
            <person name="Passer A.R."/>
            <person name="Clancey S.A."/>
            <person name="Shea T."/>
            <person name="David-Palma M."/>
            <person name="Averette A.F."/>
            <person name="Boekhout T."/>
            <person name="Porcel B.M."/>
            <person name="Nowrousian M."/>
            <person name="Cuomo C.A."/>
            <person name="Sun S."/>
            <person name="Heitman J."/>
            <person name="Coelho M.A."/>
        </authorList>
    </citation>
    <scope>NUCLEOTIDE SEQUENCE</scope>
    <source>
        <strain evidence="2">CBS 7841</strain>
    </source>
</reference>
<reference evidence="2" key="1">
    <citation type="submission" date="2016-06" db="EMBL/GenBank/DDBJ databases">
        <authorList>
            <person name="Cuomo C."/>
            <person name="Litvintseva A."/>
            <person name="Heitman J."/>
            <person name="Chen Y."/>
            <person name="Sun S."/>
            <person name="Springer D."/>
            <person name="Dromer F."/>
            <person name="Young S."/>
            <person name="Zeng Q."/>
            <person name="Chapman S."/>
            <person name="Gujja S."/>
            <person name="Saif S."/>
            <person name="Birren B."/>
        </authorList>
    </citation>
    <scope>NUCLEOTIDE SEQUENCE</scope>
    <source>
        <strain evidence="2">CBS 7841</strain>
    </source>
</reference>
<accession>A0AAJ8JPV1</accession>
<dbReference type="KEGG" id="cdep:91085538"/>
<sequence>MQDFWMANGFVSTPEAVKDGRQIANRPSQAWNTTRKPPDQQRDLRLDTISSKLAL</sequence>
<reference evidence="2" key="3">
    <citation type="submission" date="2024-01" db="EMBL/GenBank/DDBJ databases">
        <authorList>
            <person name="Coelho M.A."/>
            <person name="David-Palma M."/>
            <person name="Shea T."/>
            <person name="Sun S."/>
            <person name="Cuomo C.A."/>
            <person name="Heitman J."/>
        </authorList>
    </citation>
    <scope>NUCLEOTIDE SEQUENCE</scope>
    <source>
        <strain evidence="2">CBS 7841</strain>
    </source>
</reference>
<proteinExistence type="predicted"/>
<feature type="compositionally biased region" description="Polar residues" evidence="1">
    <location>
        <begin position="25"/>
        <end position="35"/>
    </location>
</feature>
<dbReference type="GeneID" id="91085538"/>
<dbReference type="EMBL" id="CP143785">
    <property type="protein sequence ID" value="WVN86164.1"/>
    <property type="molecule type" value="Genomic_DNA"/>
</dbReference>
<keyword evidence="3" id="KW-1185">Reference proteome</keyword>
<protein>
    <submittedName>
        <fullName evidence="2">Uncharacterized protein</fullName>
    </submittedName>
</protein>
<evidence type="ECO:0000313" key="3">
    <source>
        <dbReference type="Proteomes" id="UP000094043"/>
    </source>
</evidence>
<dbReference type="AlphaFoldDB" id="A0AAJ8JPV1"/>
<evidence type="ECO:0000256" key="1">
    <source>
        <dbReference type="SAM" id="MobiDB-lite"/>
    </source>
</evidence>
<feature type="region of interest" description="Disordered" evidence="1">
    <location>
        <begin position="19"/>
        <end position="55"/>
    </location>
</feature>